<proteinExistence type="predicted"/>
<dbReference type="InterPro" id="IPR011990">
    <property type="entry name" value="TPR-like_helical_dom_sf"/>
</dbReference>
<accession>A0A5E4LMY3</accession>
<dbReference type="AlphaFoldDB" id="A0A5E4LMY3"/>
<dbReference type="SUPFAM" id="SSF48452">
    <property type="entry name" value="TPR-like"/>
    <property type="match status" value="1"/>
</dbReference>
<evidence type="ECO:0000313" key="1">
    <source>
        <dbReference type="EMBL" id="VVC02779.1"/>
    </source>
</evidence>
<gene>
    <name evidence="1" type="ORF">LFW2832_01227</name>
</gene>
<evidence type="ECO:0000313" key="2">
    <source>
        <dbReference type="Proteomes" id="UP000789941"/>
    </source>
</evidence>
<dbReference type="EMBL" id="CABMJJ010000003">
    <property type="protein sequence ID" value="VVC02779.1"/>
    <property type="molecule type" value="Genomic_DNA"/>
</dbReference>
<dbReference type="Proteomes" id="UP000789941">
    <property type="component" value="Unassembled WGS sequence"/>
</dbReference>
<sequence length="168" mass="19261">MKQVAYQKQLVCYLQSQSNEQAYTFAKQYVNEYPDDMIAHFLLAKSALAFGNFAEATIEARKAFNLSKNEADMIMCVIHACVAYYKLGEYAKGFELLKSTENIRTCEETEQLFFLFSLLVDNDREAERHFNSMFATDNIAAKEFVTSVAEGGAIDFEKIFKKVDRISY</sequence>
<reference evidence="1 2" key="1">
    <citation type="submission" date="2019-08" db="EMBL/GenBank/DDBJ databases">
        <authorList>
            <person name="Vazquez-Campos X."/>
        </authorList>
    </citation>
    <scope>NUCLEOTIDE SEQUENCE [LARGE SCALE GENOMIC DNA]</scope>
    <source>
        <strain evidence="1">LFW-283_2</strain>
    </source>
</reference>
<evidence type="ECO:0008006" key="3">
    <source>
        <dbReference type="Google" id="ProtNLM"/>
    </source>
</evidence>
<comment type="caution">
    <text evidence="1">The sequence shown here is derived from an EMBL/GenBank/DDBJ whole genome shotgun (WGS) entry which is preliminary data.</text>
</comment>
<dbReference type="Gene3D" id="1.25.40.10">
    <property type="entry name" value="Tetratricopeptide repeat domain"/>
    <property type="match status" value="1"/>
</dbReference>
<organism evidence="1 2">
    <name type="scientific">Candidatus Bilamarchaeum dharawalense</name>
    <dbReference type="NCBI Taxonomy" id="2885759"/>
    <lineage>
        <taxon>Archaea</taxon>
        <taxon>Candidatus Micrarchaeota</taxon>
        <taxon>Candidatus Micrarchaeia</taxon>
        <taxon>Candidatus Anstonellales</taxon>
        <taxon>Candidatus Bilamarchaeaceae</taxon>
        <taxon>Candidatus Bilamarchaeum</taxon>
    </lineage>
</organism>
<name>A0A5E4LMY3_9ARCH</name>
<protein>
    <recommendedName>
        <fullName evidence="3">Tetratricopeptide repeat protein</fullName>
    </recommendedName>
</protein>